<accession>A0A3N4KUB4</accession>
<dbReference type="CDD" id="cd11062">
    <property type="entry name" value="CYP58-like"/>
    <property type="match status" value="1"/>
</dbReference>
<keyword evidence="6" id="KW-1133">Transmembrane helix</keyword>
<evidence type="ECO:0000256" key="5">
    <source>
        <dbReference type="RuleBase" id="RU000461"/>
    </source>
</evidence>
<dbReference type="PROSITE" id="PS00086">
    <property type="entry name" value="CYTOCHROME_P450"/>
    <property type="match status" value="1"/>
</dbReference>
<dbReference type="InterPro" id="IPR050121">
    <property type="entry name" value="Cytochrome_P450_monoxygenase"/>
</dbReference>
<dbReference type="GO" id="GO:0004497">
    <property type="term" value="F:monooxygenase activity"/>
    <property type="evidence" value="ECO:0007669"/>
    <property type="project" value="UniProtKB-KW"/>
</dbReference>
<keyword evidence="5" id="KW-0503">Monooxygenase</keyword>
<dbReference type="Pfam" id="PF00067">
    <property type="entry name" value="p450"/>
    <property type="match status" value="1"/>
</dbReference>
<keyword evidence="8" id="KW-1185">Reference proteome</keyword>
<keyword evidence="5" id="KW-0560">Oxidoreductase</keyword>
<dbReference type="PANTHER" id="PTHR24305">
    <property type="entry name" value="CYTOCHROME P450"/>
    <property type="match status" value="1"/>
</dbReference>
<dbReference type="InterPro" id="IPR036396">
    <property type="entry name" value="Cyt_P450_sf"/>
</dbReference>
<comment type="similarity">
    <text evidence="5">Belongs to the cytochrome P450 family.</text>
</comment>
<dbReference type="GO" id="GO:0016705">
    <property type="term" value="F:oxidoreductase activity, acting on paired donors, with incorporation or reduction of molecular oxygen"/>
    <property type="evidence" value="ECO:0007669"/>
    <property type="project" value="InterPro"/>
</dbReference>
<feature type="binding site" description="axial binding residue" evidence="4">
    <location>
        <position position="462"/>
    </location>
    <ligand>
        <name>heme</name>
        <dbReference type="ChEBI" id="CHEBI:30413"/>
    </ligand>
    <ligandPart>
        <name>Fe</name>
        <dbReference type="ChEBI" id="CHEBI:18248"/>
    </ligandPart>
</feature>
<dbReference type="Proteomes" id="UP000277580">
    <property type="component" value="Unassembled WGS sequence"/>
</dbReference>
<proteinExistence type="inferred from homology"/>
<comment type="cofactor">
    <cofactor evidence="1 4">
        <name>heme</name>
        <dbReference type="ChEBI" id="CHEBI:30413"/>
    </cofactor>
</comment>
<sequence>MDTHIIIKQYAEWASIAKTWLLSLSKLEAFIILTTLWTVYRIGVYTYRLFLHPLSKYPGPRLAAASSVYEMYHDIVKKGDMTFHMDELHRKYGPIVRISPNKVRLRDSSAFHELHKVGSPLIKDPGFYSLFGLANSTFSTINPIIHRKQRRILDPMFSRRSILGFENVVQEKCDLLCYKIRELEQADSKVSFHNAFVALTIDIVTEYAYAKSYNTLLNEGFVSKVSSAFDAQQEAFMVLKSFPIIAKVFQSLPPWLLMKVFPDGAGFRELEVDAEAQLKTVLEKTRNGEVKTGHRTVFLEMLEGYHNPNPQDLVHEAVSVVGAGMHTTRWILCVGALEVARNPEIAWKLYEELKTAIPNINDNLPYEQLENLPYLRGVVKEALRLGYGIVSASPRLVPREGAVIGGYHLPSDSVIEIDHYSVSHDEEIFPDSYTFSPERWLSPESKTKEKYVIAFGAGSRQCLGVNLAYCELYLAFAGIFRRFELDAVGHDHMTFSDHWMPILRGESFACKVRSRQD</sequence>
<dbReference type="InterPro" id="IPR017972">
    <property type="entry name" value="Cyt_P450_CS"/>
</dbReference>
<dbReference type="InterPro" id="IPR001128">
    <property type="entry name" value="Cyt_P450"/>
</dbReference>
<evidence type="ECO:0000256" key="4">
    <source>
        <dbReference type="PIRSR" id="PIRSR602401-1"/>
    </source>
</evidence>
<dbReference type="SUPFAM" id="SSF48264">
    <property type="entry name" value="Cytochrome P450"/>
    <property type="match status" value="1"/>
</dbReference>
<name>A0A3N4KUB4_9PEZI</name>
<dbReference type="AlphaFoldDB" id="A0A3N4KUB4"/>
<keyword evidence="6" id="KW-0812">Transmembrane</keyword>
<dbReference type="EMBL" id="ML119125">
    <property type="protein sequence ID" value="RPB13088.1"/>
    <property type="molecule type" value="Genomic_DNA"/>
</dbReference>
<dbReference type="PRINTS" id="PR00463">
    <property type="entry name" value="EP450I"/>
</dbReference>
<dbReference type="InParanoid" id="A0A3N4KUB4"/>
<evidence type="ECO:0000256" key="6">
    <source>
        <dbReference type="SAM" id="Phobius"/>
    </source>
</evidence>
<evidence type="ECO:0000313" key="8">
    <source>
        <dbReference type="Proteomes" id="UP000277580"/>
    </source>
</evidence>
<protein>
    <submittedName>
        <fullName evidence="7">Cytochrome P450</fullName>
    </submittedName>
</protein>
<dbReference type="PANTHER" id="PTHR24305:SF152">
    <property type="entry name" value="P450, PUTATIVE (EUROFUNG)-RELATED"/>
    <property type="match status" value="1"/>
</dbReference>
<dbReference type="InterPro" id="IPR002401">
    <property type="entry name" value="Cyt_P450_E_grp-I"/>
</dbReference>
<dbReference type="GO" id="GO:0020037">
    <property type="term" value="F:heme binding"/>
    <property type="evidence" value="ECO:0007669"/>
    <property type="project" value="InterPro"/>
</dbReference>
<evidence type="ECO:0000313" key="7">
    <source>
        <dbReference type="EMBL" id="RPB13088.1"/>
    </source>
</evidence>
<dbReference type="GO" id="GO:0005506">
    <property type="term" value="F:iron ion binding"/>
    <property type="evidence" value="ECO:0007669"/>
    <property type="project" value="InterPro"/>
</dbReference>
<dbReference type="STRING" id="1392247.A0A3N4KUB4"/>
<keyword evidence="3 4" id="KW-0408">Iron</keyword>
<keyword evidence="6" id="KW-0472">Membrane</keyword>
<reference evidence="7 8" key="1">
    <citation type="journal article" date="2018" name="Nat. Ecol. Evol.">
        <title>Pezizomycetes genomes reveal the molecular basis of ectomycorrhizal truffle lifestyle.</title>
        <authorList>
            <person name="Murat C."/>
            <person name="Payen T."/>
            <person name="Noel B."/>
            <person name="Kuo A."/>
            <person name="Morin E."/>
            <person name="Chen J."/>
            <person name="Kohler A."/>
            <person name="Krizsan K."/>
            <person name="Balestrini R."/>
            <person name="Da Silva C."/>
            <person name="Montanini B."/>
            <person name="Hainaut M."/>
            <person name="Levati E."/>
            <person name="Barry K.W."/>
            <person name="Belfiori B."/>
            <person name="Cichocki N."/>
            <person name="Clum A."/>
            <person name="Dockter R.B."/>
            <person name="Fauchery L."/>
            <person name="Guy J."/>
            <person name="Iotti M."/>
            <person name="Le Tacon F."/>
            <person name="Lindquist E.A."/>
            <person name="Lipzen A."/>
            <person name="Malagnac F."/>
            <person name="Mello A."/>
            <person name="Molinier V."/>
            <person name="Miyauchi S."/>
            <person name="Poulain J."/>
            <person name="Riccioni C."/>
            <person name="Rubini A."/>
            <person name="Sitrit Y."/>
            <person name="Splivallo R."/>
            <person name="Traeger S."/>
            <person name="Wang M."/>
            <person name="Zifcakova L."/>
            <person name="Wipf D."/>
            <person name="Zambonelli A."/>
            <person name="Paolocci F."/>
            <person name="Nowrousian M."/>
            <person name="Ottonello S."/>
            <person name="Baldrian P."/>
            <person name="Spatafora J.W."/>
            <person name="Henrissat B."/>
            <person name="Nagy L.G."/>
            <person name="Aury J.M."/>
            <person name="Wincker P."/>
            <person name="Grigoriev I.V."/>
            <person name="Bonfante P."/>
            <person name="Martin F.M."/>
        </authorList>
    </citation>
    <scope>NUCLEOTIDE SEQUENCE [LARGE SCALE GENOMIC DNA]</scope>
    <source>
        <strain evidence="7 8">CCBAS932</strain>
    </source>
</reference>
<feature type="transmembrane region" description="Helical" evidence="6">
    <location>
        <begin position="29"/>
        <end position="51"/>
    </location>
</feature>
<gene>
    <name evidence="7" type="ORF">P167DRAFT_486944</name>
</gene>
<dbReference type="Gene3D" id="1.10.630.10">
    <property type="entry name" value="Cytochrome P450"/>
    <property type="match status" value="1"/>
</dbReference>
<keyword evidence="4 5" id="KW-0349">Heme</keyword>
<dbReference type="OrthoDB" id="3945418at2759"/>
<evidence type="ECO:0000256" key="3">
    <source>
        <dbReference type="ARBA" id="ARBA00023004"/>
    </source>
</evidence>
<evidence type="ECO:0000256" key="1">
    <source>
        <dbReference type="ARBA" id="ARBA00001971"/>
    </source>
</evidence>
<organism evidence="7 8">
    <name type="scientific">Morchella conica CCBAS932</name>
    <dbReference type="NCBI Taxonomy" id="1392247"/>
    <lineage>
        <taxon>Eukaryota</taxon>
        <taxon>Fungi</taxon>
        <taxon>Dikarya</taxon>
        <taxon>Ascomycota</taxon>
        <taxon>Pezizomycotina</taxon>
        <taxon>Pezizomycetes</taxon>
        <taxon>Pezizales</taxon>
        <taxon>Morchellaceae</taxon>
        <taxon>Morchella</taxon>
    </lineage>
</organism>
<evidence type="ECO:0000256" key="2">
    <source>
        <dbReference type="ARBA" id="ARBA00022723"/>
    </source>
</evidence>
<keyword evidence="2 4" id="KW-0479">Metal-binding</keyword>